<comment type="caution">
    <text evidence="4">The sequence shown here is derived from an EMBL/GenBank/DDBJ whole genome shotgun (WGS) entry which is preliminary data.</text>
</comment>
<dbReference type="Proteomes" id="UP000748025">
    <property type="component" value="Unassembled WGS sequence"/>
</dbReference>
<feature type="compositionally biased region" description="Polar residues" evidence="2">
    <location>
        <begin position="524"/>
        <end position="536"/>
    </location>
</feature>
<feature type="region of interest" description="Disordered" evidence="2">
    <location>
        <begin position="473"/>
        <end position="563"/>
    </location>
</feature>
<organism evidence="4 5">
    <name type="scientific">Claviceps pusilla</name>
    <dbReference type="NCBI Taxonomy" id="123648"/>
    <lineage>
        <taxon>Eukaryota</taxon>
        <taxon>Fungi</taxon>
        <taxon>Dikarya</taxon>
        <taxon>Ascomycota</taxon>
        <taxon>Pezizomycotina</taxon>
        <taxon>Sordariomycetes</taxon>
        <taxon>Hypocreomycetidae</taxon>
        <taxon>Hypocreales</taxon>
        <taxon>Clavicipitaceae</taxon>
        <taxon>Claviceps</taxon>
    </lineage>
</organism>
<evidence type="ECO:0000313" key="4">
    <source>
        <dbReference type="EMBL" id="KAG5996821.1"/>
    </source>
</evidence>
<keyword evidence="1" id="KW-0175">Coiled coil</keyword>
<dbReference type="InterPro" id="IPR021589">
    <property type="entry name" value="Cut12"/>
</dbReference>
<feature type="domain" description="Spindle pole body-associated protein cut12" evidence="3">
    <location>
        <begin position="121"/>
        <end position="248"/>
    </location>
</feature>
<name>A0A9P7SX93_9HYPO</name>
<feature type="compositionally biased region" description="Basic and acidic residues" evidence="2">
    <location>
        <begin position="126"/>
        <end position="138"/>
    </location>
</feature>
<feature type="region of interest" description="Disordered" evidence="2">
    <location>
        <begin position="438"/>
        <end position="461"/>
    </location>
</feature>
<feature type="region of interest" description="Disordered" evidence="2">
    <location>
        <begin position="1"/>
        <end position="173"/>
    </location>
</feature>
<dbReference type="Pfam" id="PF11500">
    <property type="entry name" value="Cut12"/>
    <property type="match status" value="1"/>
</dbReference>
<feature type="compositionally biased region" description="Acidic residues" evidence="2">
    <location>
        <begin position="139"/>
        <end position="155"/>
    </location>
</feature>
<dbReference type="AlphaFoldDB" id="A0A9P7SX93"/>
<protein>
    <recommendedName>
        <fullName evidence="3">Spindle pole body-associated protein cut12 domain-containing protein</fullName>
    </recommendedName>
</protein>
<feature type="compositionally biased region" description="Basic and acidic residues" evidence="2">
    <location>
        <begin position="473"/>
        <end position="494"/>
    </location>
</feature>
<feature type="compositionally biased region" description="Gly residues" evidence="2">
    <location>
        <begin position="438"/>
        <end position="452"/>
    </location>
</feature>
<feature type="compositionally biased region" description="Basic and acidic residues" evidence="2">
    <location>
        <begin position="635"/>
        <end position="652"/>
    </location>
</feature>
<gene>
    <name evidence="4" type="ORF">E4U43_002795</name>
</gene>
<feature type="compositionally biased region" description="Low complexity" evidence="2">
    <location>
        <begin position="58"/>
        <end position="68"/>
    </location>
</feature>
<feature type="compositionally biased region" description="Polar residues" evidence="2">
    <location>
        <begin position="618"/>
        <end position="632"/>
    </location>
</feature>
<proteinExistence type="predicted"/>
<sequence length="669" mass="73939">MLGWMLKRGDHAPDPDDGDTTQIDQPDTPAPVFAARAFKSALFGTPSKRSQARRRHSQGSSSTSKSRSLGTPLKPQGILLTPGTGASKRKRVTFGHDVPGGSTLSLDRITELDESIETQPMPTSQENKRSEDALRVSDDDWEEEDDEEGEGEDEGNSSRDVTLDLNEPHSQSGQYWKEQFLRYHQEARAEMEKLLKYKQLAKSYAQQKDAEAIQLAERLRDEQQRVINMEKKIAENASQIASHRQQSSGQDPPDLLDKLTKQTTLVAQYRHRVQDLEAQMEELRMQRDSAATTDNETPRRRHALTPCISTTQKTLTETRRELRRARSQLKELDSLRDEVFGLKMQLKKAELRLAVNEKEEARATSSGPRAQELRTLLKAARDESKRKDDELRQLKADFQAYMTESEARDADTKAVLERAHAKITELKKEVKSLKATGSGVGAGAGAGAGAGGARPHSWHSNTINNDAAAEIKETKSDELMRRNDNAQAAERRSLDGSADVTRHRAQQRTLREKFRDDAAAAWPPSQTQASTGTAGRTDSEKPKWQPFVPRSPRNRSHFSDDVAVVKNIAPPELPILTKSEDRGTNAAAGGGGGGVKGGQIDLLSSRFARLGGPGPNNHMVNSSMVGNTSKSNLPPERRAAARAKIEKSMAERKKLRALGGAPGKENLRP</sequence>
<feature type="compositionally biased region" description="Basic and acidic residues" evidence="2">
    <location>
        <begin position="509"/>
        <end position="518"/>
    </location>
</feature>
<dbReference type="OrthoDB" id="5383703at2759"/>
<keyword evidence="5" id="KW-1185">Reference proteome</keyword>
<accession>A0A9P7SX93</accession>
<feature type="compositionally biased region" description="Gly residues" evidence="2">
    <location>
        <begin position="588"/>
        <end position="597"/>
    </location>
</feature>
<evidence type="ECO:0000313" key="5">
    <source>
        <dbReference type="Proteomes" id="UP000748025"/>
    </source>
</evidence>
<feature type="region of interest" description="Disordered" evidence="2">
    <location>
        <begin position="575"/>
        <end position="669"/>
    </location>
</feature>
<evidence type="ECO:0000256" key="2">
    <source>
        <dbReference type="SAM" id="MobiDB-lite"/>
    </source>
</evidence>
<evidence type="ECO:0000259" key="3">
    <source>
        <dbReference type="Pfam" id="PF11500"/>
    </source>
</evidence>
<feature type="coiled-coil region" evidence="1">
    <location>
        <begin position="205"/>
        <end position="232"/>
    </location>
</feature>
<feature type="coiled-coil region" evidence="1">
    <location>
        <begin position="259"/>
        <end position="436"/>
    </location>
</feature>
<reference evidence="4" key="1">
    <citation type="journal article" date="2020" name="bioRxiv">
        <title>Whole genome comparisons of ergot fungi reveals the divergence and evolution of species within the genus Claviceps are the result of varying mechanisms driving genome evolution and host range expansion.</title>
        <authorList>
            <person name="Wyka S.A."/>
            <person name="Mondo S.J."/>
            <person name="Liu M."/>
            <person name="Dettman J."/>
            <person name="Nalam V."/>
            <person name="Broders K.D."/>
        </authorList>
    </citation>
    <scope>NUCLEOTIDE SEQUENCE</scope>
    <source>
        <strain evidence="4">CCC 602</strain>
    </source>
</reference>
<evidence type="ECO:0000256" key="1">
    <source>
        <dbReference type="SAM" id="Coils"/>
    </source>
</evidence>
<dbReference type="EMBL" id="SRPW01002014">
    <property type="protein sequence ID" value="KAG5996821.1"/>
    <property type="molecule type" value="Genomic_DNA"/>
</dbReference>